<dbReference type="SUPFAM" id="SSF101751">
    <property type="entry name" value="Hydrophobin II, HfbII"/>
    <property type="match status" value="1"/>
</dbReference>
<feature type="chain" id="PRO_5025397580" description="Hydrophobin" evidence="3">
    <location>
        <begin position="18"/>
        <end position="95"/>
    </location>
</feature>
<keyword evidence="5" id="KW-1185">Reference proteome</keyword>
<dbReference type="Pfam" id="PF06766">
    <property type="entry name" value="Hydrophobin_2"/>
    <property type="match status" value="1"/>
</dbReference>
<dbReference type="PANTHER" id="PTHR42341">
    <property type="entry name" value="HYDROPHOBIN"/>
    <property type="match status" value="1"/>
</dbReference>
<dbReference type="AlphaFoldDB" id="A0A6A5TAD4"/>
<dbReference type="GO" id="GO:0005576">
    <property type="term" value="C:extracellular region"/>
    <property type="evidence" value="ECO:0007669"/>
    <property type="project" value="InterPro"/>
</dbReference>
<dbReference type="InterPro" id="IPR010636">
    <property type="entry name" value="Class_II_hydrophobin"/>
</dbReference>
<organism evidence="4 5">
    <name type="scientific">Clathrospora elynae</name>
    <dbReference type="NCBI Taxonomy" id="706981"/>
    <lineage>
        <taxon>Eukaryota</taxon>
        <taxon>Fungi</taxon>
        <taxon>Dikarya</taxon>
        <taxon>Ascomycota</taxon>
        <taxon>Pezizomycotina</taxon>
        <taxon>Dothideomycetes</taxon>
        <taxon>Pleosporomycetidae</taxon>
        <taxon>Pleosporales</taxon>
        <taxon>Diademaceae</taxon>
        <taxon>Clathrospora</taxon>
    </lineage>
</organism>
<keyword evidence="3" id="KW-0732">Signal</keyword>
<accession>A0A6A5TAD4</accession>
<dbReference type="Proteomes" id="UP000800038">
    <property type="component" value="Unassembled WGS sequence"/>
</dbReference>
<gene>
    <name evidence="4" type="ORF">EJ02DRAFT_337764</name>
</gene>
<keyword evidence="2" id="KW-1015">Disulfide bond</keyword>
<dbReference type="EMBL" id="ML976007">
    <property type="protein sequence ID" value="KAF1945857.1"/>
    <property type="molecule type" value="Genomic_DNA"/>
</dbReference>
<proteinExistence type="inferred from homology"/>
<evidence type="ECO:0000313" key="5">
    <source>
        <dbReference type="Proteomes" id="UP000800038"/>
    </source>
</evidence>
<dbReference type="Gene3D" id="3.20.120.10">
    <property type="entry name" value="Hydrophobin"/>
    <property type="match status" value="1"/>
</dbReference>
<reference evidence="4" key="1">
    <citation type="journal article" date="2020" name="Stud. Mycol.">
        <title>101 Dothideomycetes genomes: a test case for predicting lifestyles and emergence of pathogens.</title>
        <authorList>
            <person name="Haridas S."/>
            <person name="Albert R."/>
            <person name="Binder M."/>
            <person name="Bloem J."/>
            <person name="Labutti K."/>
            <person name="Salamov A."/>
            <person name="Andreopoulos B."/>
            <person name="Baker S."/>
            <person name="Barry K."/>
            <person name="Bills G."/>
            <person name="Bluhm B."/>
            <person name="Cannon C."/>
            <person name="Castanera R."/>
            <person name="Culley D."/>
            <person name="Daum C."/>
            <person name="Ezra D."/>
            <person name="Gonzalez J."/>
            <person name="Henrissat B."/>
            <person name="Kuo A."/>
            <person name="Liang C."/>
            <person name="Lipzen A."/>
            <person name="Lutzoni F."/>
            <person name="Magnuson J."/>
            <person name="Mondo S."/>
            <person name="Nolan M."/>
            <person name="Ohm R."/>
            <person name="Pangilinan J."/>
            <person name="Park H.-J."/>
            <person name="Ramirez L."/>
            <person name="Alfaro M."/>
            <person name="Sun H."/>
            <person name="Tritt A."/>
            <person name="Yoshinaga Y."/>
            <person name="Zwiers L.-H."/>
            <person name="Turgeon B."/>
            <person name="Goodwin S."/>
            <person name="Spatafora J."/>
            <person name="Crous P."/>
            <person name="Grigoriev I."/>
        </authorList>
    </citation>
    <scope>NUCLEOTIDE SEQUENCE</scope>
    <source>
        <strain evidence="4">CBS 161.51</strain>
    </source>
</reference>
<evidence type="ECO:0000256" key="3">
    <source>
        <dbReference type="SAM" id="SignalP"/>
    </source>
</evidence>
<comment type="similarity">
    <text evidence="1">Belongs to the cerato-ulmin hydrophobin family.</text>
</comment>
<dbReference type="PANTHER" id="PTHR42341:SF1">
    <property type="entry name" value="HYDROPHOBIN"/>
    <property type="match status" value="1"/>
</dbReference>
<dbReference type="InterPro" id="IPR036686">
    <property type="entry name" value="Class_II_Hydrophobin_sf"/>
</dbReference>
<evidence type="ECO:0000313" key="4">
    <source>
        <dbReference type="EMBL" id="KAF1945857.1"/>
    </source>
</evidence>
<evidence type="ECO:0000256" key="2">
    <source>
        <dbReference type="ARBA" id="ARBA00023157"/>
    </source>
</evidence>
<sequence>MQFTIATIAAFAAVALAAPTEIQERQLGLCSSGSPVCCATDVLNLASLDCAAPAITPANVNAFIAGCATHGQQAKCCFLPILGQALICSDVNPTV</sequence>
<name>A0A6A5TAD4_9PLEO</name>
<feature type="signal peptide" evidence="3">
    <location>
        <begin position="1"/>
        <end position="17"/>
    </location>
</feature>
<protein>
    <recommendedName>
        <fullName evidence="6">Hydrophobin</fullName>
    </recommendedName>
</protein>
<evidence type="ECO:0000256" key="1">
    <source>
        <dbReference type="ARBA" id="ARBA00009576"/>
    </source>
</evidence>
<dbReference type="CDD" id="cd23508">
    <property type="entry name" value="hydrophobin_II"/>
    <property type="match status" value="1"/>
</dbReference>
<dbReference type="OrthoDB" id="4500971at2759"/>
<evidence type="ECO:0008006" key="6">
    <source>
        <dbReference type="Google" id="ProtNLM"/>
    </source>
</evidence>